<dbReference type="InterPro" id="IPR036866">
    <property type="entry name" value="RibonucZ/Hydroxyglut_hydro"/>
</dbReference>
<dbReference type="Gene3D" id="3.60.15.10">
    <property type="entry name" value="Ribonuclease Z/Hydroxyacylglutathione hydrolase-like"/>
    <property type="match status" value="1"/>
</dbReference>
<keyword evidence="4 7" id="KW-0378">Hydrolase</keyword>
<comment type="cofactor">
    <cofactor evidence="1">
        <name>Zn(2+)</name>
        <dbReference type="ChEBI" id="CHEBI:29105"/>
    </cofactor>
</comment>
<dbReference type="InterPro" id="IPR051013">
    <property type="entry name" value="MBL_superfamily_lactonases"/>
</dbReference>
<protein>
    <submittedName>
        <fullName evidence="7">MBL fold metallo-hydrolase</fullName>
    </submittedName>
</protein>
<evidence type="ECO:0000259" key="6">
    <source>
        <dbReference type="SMART" id="SM00849"/>
    </source>
</evidence>
<organism evidence="7 8">
    <name type="scientific">Pontixanthobacter aestiaquae</name>
    <dbReference type="NCBI Taxonomy" id="1509367"/>
    <lineage>
        <taxon>Bacteria</taxon>
        <taxon>Pseudomonadati</taxon>
        <taxon>Pseudomonadota</taxon>
        <taxon>Alphaproteobacteria</taxon>
        <taxon>Sphingomonadales</taxon>
        <taxon>Erythrobacteraceae</taxon>
        <taxon>Pontixanthobacter</taxon>
    </lineage>
</organism>
<evidence type="ECO:0000256" key="5">
    <source>
        <dbReference type="ARBA" id="ARBA00022833"/>
    </source>
</evidence>
<feature type="domain" description="Metallo-beta-lactamase" evidence="6">
    <location>
        <begin position="73"/>
        <end position="286"/>
    </location>
</feature>
<dbReference type="SMART" id="SM00849">
    <property type="entry name" value="Lactamase_B"/>
    <property type="match status" value="1"/>
</dbReference>
<dbReference type="RefSeq" id="WP_160613866.1">
    <property type="nucleotide sequence ID" value="NZ_JAUFQM010000001.1"/>
</dbReference>
<comment type="similarity">
    <text evidence="2">Belongs to the metallo-beta-lactamase superfamily.</text>
</comment>
<evidence type="ECO:0000256" key="4">
    <source>
        <dbReference type="ARBA" id="ARBA00022801"/>
    </source>
</evidence>
<keyword evidence="3" id="KW-0479">Metal-binding</keyword>
<dbReference type="PANTHER" id="PTHR42978">
    <property type="entry name" value="QUORUM-QUENCHING LACTONASE YTNP-RELATED-RELATED"/>
    <property type="match status" value="1"/>
</dbReference>
<sequence length="305" mass="32777">MLKKILIVIGALLAIGAIVLAFVLVPAHLQIRDVEPELPTKAELLALADSPDGPTKISYFRTSTQNSADRSLTHSTFVVEWEDGKILLIDLGMDAAVAVEFGALFETIAGADPAVPLGTVPEIMGDDLDRVQGVGFTHLHLDHVQGIEPICAARSGAVSVLQTPEQKSTHNLHTQEQADMLAGSACVTQIELADGSRTTDQFPGIGIYPLGGHTPGSTMFAIPVDGKLWLLTGDISNVQSDLLNDRGKGFIYSYLMVPENVDRLAMLRPWLIDLNNDPMITALVSHDGKALADSGLEQWQRSAQQ</sequence>
<dbReference type="Proteomes" id="UP000460290">
    <property type="component" value="Unassembled WGS sequence"/>
</dbReference>
<comment type="caution">
    <text evidence="7">The sequence shown here is derived from an EMBL/GenBank/DDBJ whole genome shotgun (WGS) entry which is preliminary data.</text>
</comment>
<dbReference type="GO" id="GO:0046872">
    <property type="term" value="F:metal ion binding"/>
    <property type="evidence" value="ECO:0007669"/>
    <property type="project" value="UniProtKB-KW"/>
</dbReference>
<dbReference type="InterPro" id="IPR001279">
    <property type="entry name" value="Metallo-B-lactamas"/>
</dbReference>
<dbReference type="SUPFAM" id="SSF56281">
    <property type="entry name" value="Metallo-hydrolase/oxidoreductase"/>
    <property type="match status" value="1"/>
</dbReference>
<dbReference type="GO" id="GO:0016787">
    <property type="term" value="F:hydrolase activity"/>
    <property type="evidence" value="ECO:0007669"/>
    <property type="project" value="UniProtKB-KW"/>
</dbReference>
<evidence type="ECO:0000313" key="7">
    <source>
        <dbReference type="EMBL" id="MXO83522.1"/>
    </source>
</evidence>
<keyword evidence="5" id="KW-0862">Zinc</keyword>
<evidence type="ECO:0000313" key="8">
    <source>
        <dbReference type="Proteomes" id="UP000460290"/>
    </source>
</evidence>
<reference evidence="7 8" key="1">
    <citation type="submission" date="2019-12" db="EMBL/GenBank/DDBJ databases">
        <title>Genomic-based taxomic classification of the family Erythrobacteraceae.</title>
        <authorList>
            <person name="Xu L."/>
        </authorList>
    </citation>
    <scope>NUCLEOTIDE SEQUENCE [LARGE SCALE GENOMIC DNA]</scope>
    <source>
        <strain evidence="7 8">KCTC 42006</strain>
    </source>
</reference>
<gene>
    <name evidence="7" type="ORF">GRI35_09135</name>
</gene>
<dbReference type="EMBL" id="WTYZ01000001">
    <property type="protein sequence ID" value="MXO83522.1"/>
    <property type="molecule type" value="Genomic_DNA"/>
</dbReference>
<accession>A0A844Z873</accession>
<keyword evidence="8" id="KW-1185">Reference proteome</keyword>
<name>A0A844Z873_9SPHN</name>
<evidence type="ECO:0000256" key="2">
    <source>
        <dbReference type="ARBA" id="ARBA00007749"/>
    </source>
</evidence>
<evidence type="ECO:0000256" key="1">
    <source>
        <dbReference type="ARBA" id="ARBA00001947"/>
    </source>
</evidence>
<proteinExistence type="inferred from homology"/>
<dbReference type="AlphaFoldDB" id="A0A844Z873"/>
<dbReference type="Pfam" id="PF00753">
    <property type="entry name" value="Lactamase_B"/>
    <property type="match status" value="1"/>
</dbReference>
<dbReference type="PANTHER" id="PTHR42978:SF2">
    <property type="entry name" value="102 KBASES UNSTABLE REGION: FROM 1 TO 119443"/>
    <property type="match status" value="1"/>
</dbReference>
<dbReference type="OrthoDB" id="9781189at2"/>
<evidence type="ECO:0000256" key="3">
    <source>
        <dbReference type="ARBA" id="ARBA00022723"/>
    </source>
</evidence>